<protein>
    <recommendedName>
        <fullName evidence="3">DUF2239 domain-containing protein</fullName>
    </recommendedName>
</protein>
<dbReference type="RefSeq" id="WP_100000500.1">
    <property type="nucleotide sequence ID" value="NZ_CP017940.1"/>
</dbReference>
<dbReference type="InterPro" id="IPR018715">
    <property type="entry name" value="DUF2239"/>
</dbReference>
<accession>A0A2N9VTY4</accession>
<dbReference type="OrthoDB" id="282960at2"/>
<dbReference type="EMBL" id="MZMT01000049">
    <property type="protein sequence ID" value="PIO42952.1"/>
    <property type="molecule type" value="Genomic_DNA"/>
</dbReference>
<organism evidence="1 2">
    <name type="scientific">Phyllobacterium zundukense</name>
    <dbReference type="NCBI Taxonomy" id="1867719"/>
    <lineage>
        <taxon>Bacteria</taxon>
        <taxon>Pseudomonadati</taxon>
        <taxon>Pseudomonadota</taxon>
        <taxon>Alphaproteobacteria</taxon>
        <taxon>Hyphomicrobiales</taxon>
        <taxon>Phyllobacteriaceae</taxon>
        <taxon>Phyllobacterium</taxon>
    </lineage>
</organism>
<comment type="caution">
    <text evidence="1">The sequence shown here is derived from an EMBL/GenBank/DDBJ whole genome shotgun (WGS) entry which is preliminary data.</text>
</comment>
<evidence type="ECO:0008006" key="3">
    <source>
        <dbReference type="Google" id="ProtNLM"/>
    </source>
</evidence>
<sequence>METTEDSCTAFQGTRKIASGSQAEVALSVKRAGETHETILIFDDATGRQVEFDLRGSDAEIVARLNDNEPRKPGRPKLGVTAREVTLLPRHWEWLNSQPGGASVTLRKLVDTARNATGGRSAKRQAQEATDRFMMAMAGNQPHYEEAAQALYAGNYQQFTDLTELWPGDVREHARHLSEQAFDWPDSTT</sequence>
<dbReference type="KEGG" id="pht:BLM14_16905"/>
<evidence type="ECO:0000313" key="2">
    <source>
        <dbReference type="Proteomes" id="UP000232163"/>
    </source>
</evidence>
<evidence type="ECO:0000313" key="1">
    <source>
        <dbReference type="EMBL" id="PIO42952.1"/>
    </source>
</evidence>
<reference evidence="2" key="1">
    <citation type="journal article" date="2017" name="Int J Environ Stud">
        <title>Does the Miocene-Pliocene relict legume Oxytropis triphylla form nitrogen-fixing nodules with a combination of bacterial strains?</title>
        <authorList>
            <person name="Safronova V."/>
            <person name="Belimov A."/>
            <person name="Sazanova A."/>
            <person name="Kuznetsova I."/>
            <person name="Popova J."/>
            <person name="Andronov E."/>
            <person name="Verkhozina A."/>
            <person name="Tikhonovich I."/>
        </authorList>
    </citation>
    <scope>NUCLEOTIDE SEQUENCE [LARGE SCALE GENOMIC DNA]</scope>
    <source>
        <strain evidence="2">Tri-38</strain>
    </source>
</reference>
<dbReference type="AlphaFoldDB" id="A0A2N9VTY4"/>
<proteinExistence type="predicted"/>
<keyword evidence="2" id="KW-1185">Reference proteome</keyword>
<name>A0A2N9VTY4_9HYPH</name>
<gene>
    <name evidence="1" type="ORF">B5P45_21195</name>
</gene>
<dbReference type="Pfam" id="PF09998">
    <property type="entry name" value="DUF2239"/>
    <property type="match status" value="1"/>
</dbReference>
<dbReference type="Proteomes" id="UP000232163">
    <property type="component" value="Unassembled WGS sequence"/>
</dbReference>